<evidence type="ECO:0000313" key="2">
    <source>
        <dbReference type="EMBL" id="RDB16289.1"/>
    </source>
</evidence>
<feature type="region of interest" description="Disordered" evidence="1">
    <location>
        <begin position="213"/>
        <end position="239"/>
    </location>
</feature>
<comment type="caution">
    <text evidence="2">The sequence shown here is derived from an EMBL/GenBank/DDBJ whole genome shotgun (WGS) entry which is preliminary data.</text>
</comment>
<dbReference type="Proteomes" id="UP000076154">
    <property type="component" value="Unassembled WGS sequence"/>
</dbReference>
<gene>
    <name evidence="2" type="ORF">Hypma_003040</name>
</gene>
<keyword evidence="3" id="KW-1185">Reference proteome</keyword>
<sequence length="439" mass="49616">MTGIMFDAWLNRYMSIRDRIVAVLRARFFLHFWHSHILGLSSKFPDLYSPARSFISNASFHIFNRICDMMLSLVLTYSRRYPDQPFCPWLLGTELLEHFYGLARMIFPNFTYVEFLKLVQHVQVRQRILLTGDFKEGREKHSAAGYILDFDATPLTPQDRLLATVQLTDHDLNCLVELAYNEAKKICTGILKIPVAPLSKGLVLVHLGAPQRRKKQKSKDSDDDSDSDDEPSVDEDDDDEIMAQDQVVNSSEPVVAIAARDTARYSALCEDYDNIVTESHSLPVTVPAEGAPAEIPIITASSSDSIASSSNPPDATEGISFVSTILSGNGQISIQLMLKERLRLQSGTTAHSERTVCIDSRFALSHVSGDLDDRERPKIDRKEASHRLRIAQELNQAIQHKQPWKDREARWKGIVQDIKGLVSHKGEFTWLVLRIINSR</sequence>
<dbReference type="InParanoid" id="A0A369J2N6"/>
<dbReference type="EMBL" id="LUEZ02000126">
    <property type="protein sequence ID" value="RDB16289.1"/>
    <property type="molecule type" value="Genomic_DNA"/>
</dbReference>
<accession>A0A369J2N6</accession>
<name>A0A369J2N6_HYPMA</name>
<feature type="compositionally biased region" description="Acidic residues" evidence="1">
    <location>
        <begin position="221"/>
        <end position="239"/>
    </location>
</feature>
<reference evidence="2" key="1">
    <citation type="submission" date="2018-04" db="EMBL/GenBank/DDBJ databases">
        <title>Whole genome sequencing of Hypsizygus marmoreus.</title>
        <authorList>
            <person name="Choi I.-G."/>
            <person name="Min B."/>
            <person name="Kim J.-G."/>
            <person name="Kim S."/>
            <person name="Oh Y.-L."/>
            <person name="Kong W.-S."/>
            <person name="Park H."/>
            <person name="Jeong J."/>
            <person name="Song E.-S."/>
        </authorList>
    </citation>
    <scope>NUCLEOTIDE SEQUENCE [LARGE SCALE GENOMIC DNA]</scope>
    <source>
        <strain evidence="2">51987-8</strain>
    </source>
</reference>
<evidence type="ECO:0000256" key="1">
    <source>
        <dbReference type="SAM" id="MobiDB-lite"/>
    </source>
</evidence>
<proteinExistence type="predicted"/>
<dbReference type="OrthoDB" id="2436145at2759"/>
<protein>
    <submittedName>
        <fullName evidence="2">Uncharacterized protein</fullName>
    </submittedName>
</protein>
<dbReference type="AlphaFoldDB" id="A0A369J2N6"/>
<organism evidence="2 3">
    <name type="scientific">Hypsizygus marmoreus</name>
    <name type="common">White beech mushroom</name>
    <name type="synonym">Agaricus marmoreus</name>
    <dbReference type="NCBI Taxonomy" id="39966"/>
    <lineage>
        <taxon>Eukaryota</taxon>
        <taxon>Fungi</taxon>
        <taxon>Dikarya</taxon>
        <taxon>Basidiomycota</taxon>
        <taxon>Agaricomycotina</taxon>
        <taxon>Agaricomycetes</taxon>
        <taxon>Agaricomycetidae</taxon>
        <taxon>Agaricales</taxon>
        <taxon>Tricholomatineae</taxon>
        <taxon>Lyophyllaceae</taxon>
        <taxon>Hypsizygus</taxon>
    </lineage>
</organism>
<evidence type="ECO:0000313" key="3">
    <source>
        <dbReference type="Proteomes" id="UP000076154"/>
    </source>
</evidence>